<organism evidence="4 5">
    <name type="scientific">Campylobacter avium LMG 24591</name>
    <dbReference type="NCBI Taxonomy" id="522484"/>
    <lineage>
        <taxon>Bacteria</taxon>
        <taxon>Pseudomonadati</taxon>
        <taxon>Campylobacterota</taxon>
        <taxon>Epsilonproteobacteria</taxon>
        <taxon>Campylobacterales</taxon>
        <taxon>Campylobacteraceae</taxon>
        <taxon>Campylobacter</taxon>
    </lineage>
</organism>
<dbReference type="InterPro" id="IPR023058">
    <property type="entry name" value="PPIase_PpiC_CS"/>
</dbReference>
<evidence type="ECO:0000313" key="5">
    <source>
        <dbReference type="Proteomes" id="UP000201169"/>
    </source>
</evidence>
<dbReference type="InterPro" id="IPR050245">
    <property type="entry name" value="PrsA_foldase"/>
</dbReference>
<keyword evidence="5" id="KW-1185">Reference proteome</keyword>
<dbReference type="InterPro" id="IPR000297">
    <property type="entry name" value="PPIase_PpiC"/>
</dbReference>
<dbReference type="GO" id="GO:0003755">
    <property type="term" value="F:peptidyl-prolyl cis-trans isomerase activity"/>
    <property type="evidence" value="ECO:0007669"/>
    <property type="project" value="UniProtKB-KW"/>
</dbReference>
<dbReference type="RefSeq" id="WP_094325191.1">
    <property type="nucleotide sequence ID" value="NZ_CP022347.1"/>
</dbReference>
<feature type="chain" id="PRO_5012352512" evidence="2">
    <location>
        <begin position="19"/>
        <end position="272"/>
    </location>
</feature>
<proteinExistence type="predicted"/>
<gene>
    <name evidence="4" type="primary">peb4</name>
    <name evidence="4" type="ORF">CAV_0764</name>
</gene>
<dbReference type="PROSITE" id="PS50198">
    <property type="entry name" value="PPIC_PPIASE_2"/>
    <property type="match status" value="1"/>
</dbReference>
<keyword evidence="2" id="KW-0732">Signal</keyword>
<evidence type="ECO:0000256" key="2">
    <source>
        <dbReference type="SAM" id="SignalP"/>
    </source>
</evidence>
<dbReference type="PANTHER" id="PTHR47245">
    <property type="entry name" value="PEPTIDYLPROLYL ISOMERASE"/>
    <property type="match status" value="1"/>
</dbReference>
<evidence type="ECO:0000313" key="4">
    <source>
        <dbReference type="EMBL" id="ASQ30430.1"/>
    </source>
</evidence>
<reference evidence="4 5" key="1">
    <citation type="submission" date="2017-07" db="EMBL/GenBank/DDBJ databases">
        <title>Analysis of two Campylobacter avium genomes and identification of a novel hippuricase gene.</title>
        <authorList>
            <person name="Miller W.G."/>
            <person name="Chapman M.H."/>
            <person name="Yee E."/>
            <person name="Revez J."/>
            <person name="Bono J.L."/>
            <person name="Rossi M."/>
        </authorList>
    </citation>
    <scope>NUCLEOTIDE SEQUENCE [LARGE SCALE GENOMIC DNA]</scope>
    <source>
        <strain evidence="4 5">LMG 24591</strain>
    </source>
</reference>
<dbReference type="Proteomes" id="UP000201169">
    <property type="component" value="Chromosome"/>
</dbReference>
<name>A0A222MXL6_9BACT</name>
<evidence type="ECO:0000256" key="1">
    <source>
        <dbReference type="PROSITE-ProRule" id="PRU00278"/>
    </source>
</evidence>
<dbReference type="AlphaFoldDB" id="A0A222MXL6"/>
<sequence>MKKVLITALCASVTFLNAAVVATVNGKDITDSEIDKKLERVLAGKSISSLPAEQKRAIIQQYIAQYLILDDARKQNLEKDKLYTENLELAKEDILLGVYQQKMADKVKIDNSKVKALYDKNKAQFVEPAQVKARHILVKSDAEAKEIISELGSLKGSALTQKFEELARSKSIDPGSASRGGDLGWFGQQDMVKPFSDAAFSLKNGTFTRTPVKTQYGFHVILKEDSKARKQLTLSDASVKNFIENQLKIQEVQQLMNKKAMELFQGAKVEIK</sequence>
<accession>A0A222MXL6</accession>
<dbReference type="PROSITE" id="PS01096">
    <property type="entry name" value="PPIC_PPIASE_1"/>
    <property type="match status" value="1"/>
</dbReference>
<evidence type="ECO:0000259" key="3">
    <source>
        <dbReference type="PROSITE" id="PS50198"/>
    </source>
</evidence>
<dbReference type="PANTHER" id="PTHR47245:SF2">
    <property type="entry name" value="PEPTIDYL-PROLYL CIS-TRANS ISOMERASE HP_0175-RELATED"/>
    <property type="match status" value="1"/>
</dbReference>
<dbReference type="Pfam" id="PF13616">
    <property type="entry name" value="Rotamase_3"/>
    <property type="match status" value="1"/>
</dbReference>
<dbReference type="SUPFAM" id="SSF54534">
    <property type="entry name" value="FKBP-like"/>
    <property type="match status" value="1"/>
</dbReference>
<dbReference type="Gene3D" id="1.10.8.1040">
    <property type="match status" value="1"/>
</dbReference>
<feature type="signal peptide" evidence="2">
    <location>
        <begin position="1"/>
        <end position="18"/>
    </location>
</feature>
<keyword evidence="1" id="KW-0697">Rotamase</keyword>
<dbReference type="InterPro" id="IPR046357">
    <property type="entry name" value="PPIase_dom_sf"/>
</dbReference>
<dbReference type="KEGG" id="cavi:CAV_0764"/>
<feature type="domain" description="PpiC" evidence="3">
    <location>
        <begin position="128"/>
        <end position="225"/>
    </location>
</feature>
<dbReference type="SUPFAM" id="SSF109998">
    <property type="entry name" value="Triger factor/SurA peptide-binding domain-like"/>
    <property type="match status" value="1"/>
</dbReference>
<dbReference type="EMBL" id="CP022347">
    <property type="protein sequence ID" value="ASQ30430.1"/>
    <property type="molecule type" value="Genomic_DNA"/>
</dbReference>
<dbReference type="InterPro" id="IPR027304">
    <property type="entry name" value="Trigger_fact/SurA_dom_sf"/>
</dbReference>
<keyword evidence="1 4" id="KW-0413">Isomerase</keyword>
<dbReference type="Gene3D" id="3.10.50.40">
    <property type="match status" value="1"/>
</dbReference>
<protein>
    <submittedName>
        <fullName evidence="4">SurA-like chaperone / peptidyl-prolyl cis-trans isomerase</fullName>
    </submittedName>
</protein>
<dbReference type="OrthoDB" id="14196at2"/>